<organism evidence="6 7">
    <name type="scientific">Ignelater luminosus</name>
    <name type="common">Cucubano</name>
    <name type="synonym">Pyrophorus luminosus</name>
    <dbReference type="NCBI Taxonomy" id="2038154"/>
    <lineage>
        <taxon>Eukaryota</taxon>
        <taxon>Metazoa</taxon>
        <taxon>Ecdysozoa</taxon>
        <taxon>Arthropoda</taxon>
        <taxon>Hexapoda</taxon>
        <taxon>Insecta</taxon>
        <taxon>Pterygota</taxon>
        <taxon>Neoptera</taxon>
        <taxon>Endopterygota</taxon>
        <taxon>Coleoptera</taxon>
        <taxon>Polyphaga</taxon>
        <taxon>Elateriformia</taxon>
        <taxon>Elateroidea</taxon>
        <taxon>Elateridae</taxon>
        <taxon>Agrypninae</taxon>
        <taxon>Pyrophorini</taxon>
        <taxon>Ignelater</taxon>
    </lineage>
</organism>
<dbReference type="SUPFAM" id="SSF50494">
    <property type="entry name" value="Trypsin-like serine proteases"/>
    <property type="match status" value="1"/>
</dbReference>
<keyword evidence="7" id="KW-1185">Reference proteome</keyword>
<feature type="domain" description="Peptidase S1" evidence="5">
    <location>
        <begin position="117"/>
        <end position="155"/>
    </location>
</feature>
<dbReference type="EMBL" id="VTPC01001485">
    <property type="protein sequence ID" value="KAF2901823.1"/>
    <property type="molecule type" value="Genomic_DNA"/>
</dbReference>
<dbReference type="Proteomes" id="UP000801492">
    <property type="component" value="Unassembled WGS sequence"/>
</dbReference>
<evidence type="ECO:0000256" key="1">
    <source>
        <dbReference type="ARBA" id="ARBA00022670"/>
    </source>
</evidence>
<dbReference type="Gene3D" id="2.40.10.10">
    <property type="entry name" value="Trypsin-like serine proteases"/>
    <property type="match status" value="1"/>
</dbReference>
<keyword evidence="3" id="KW-0720">Serine protease</keyword>
<name>A0A8K0D996_IGNLU</name>
<evidence type="ECO:0000256" key="3">
    <source>
        <dbReference type="ARBA" id="ARBA00022825"/>
    </source>
</evidence>
<evidence type="ECO:0000313" key="7">
    <source>
        <dbReference type="Proteomes" id="UP000801492"/>
    </source>
</evidence>
<dbReference type="PANTHER" id="PTHR24276:SF98">
    <property type="entry name" value="FI18310P1-RELATED"/>
    <property type="match status" value="1"/>
</dbReference>
<dbReference type="InterPro" id="IPR001254">
    <property type="entry name" value="Trypsin_dom"/>
</dbReference>
<evidence type="ECO:0000256" key="2">
    <source>
        <dbReference type="ARBA" id="ARBA00022801"/>
    </source>
</evidence>
<gene>
    <name evidence="6" type="ORF">ILUMI_04367</name>
</gene>
<dbReference type="InterPro" id="IPR009003">
    <property type="entry name" value="Peptidase_S1_PA"/>
</dbReference>
<keyword evidence="4" id="KW-1015">Disulfide bond</keyword>
<keyword evidence="2" id="KW-0378">Hydrolase</keyword>
<dbReference type="AlphaFoldDB" id="A0A8K0D996"/>
<proteinExistence type="predicted"/>
<comment type="caution">
    <text evidence="6">The sequence shown here is derived from an EMBL/GenBank/DDBJ whole genome shotgun (WGS) entry which is preliminary data.</text>
</comment>
<evidence type="ECO:0000259" key="5">
    <source>
        <dbReference type="Pfam" id="PF00089"/>
    </source>
</evidence>
<dbReference type="GO" id="GO:0006508">
    <property type="term" value="P:proteolysis"/>
    <property type="evidence" value="ECO:0007669"/>
    <property type="project" value="UniProtKB-KW"/>
</dbReference>
<sequence length="185" mass="20593">MFICPISYISFALCYDTVFGEVVKEFINYRNIHTDHVWYRIVNGNDANIKDYPFAALLFFTQTAELVGGATIIASLWTVTTGDIGTTIEKWTRIPVEAIGVDFHTITVGFRCRLNLTTITPRMVCAFGGGTDPCTGDVGSALLQNNILIGKISHLKARALKLILFEDYMQQCNLALSASLEDYKH</sequence>
<evidence type="ECO:0000256" key="4">
    <source>
        <dbReference type="ARBA" id="ARBA00023157"/>
    </source>
</evidence>
<dbReference type="GO" id="GO:0004252">
    <property type="term" value="F:serine-type endopeptidase activity"/>
    <property type="evidence" value="ECO:0007669"/>
    <property type="project" value="InterPro"/>
</dbReference>
<dbReference type="Pfam" id="PF00089">
    <property type="entry name" value="Trypsin"/>
    <property type="match status" value="1"/>
</dbReference>
<protein>
    <recommendedName>
        <fullName evidence="5">Peptidase S1 domain-containing protein</fullName>
    </recommendedName>
</protein>
<dbReference type="PANTHER" id="PTHR24276">
    <property type="entry name" value="POLYSERASE-RELATED"/>
    <property type="match status" value="1"/>
</dbReference>
<dbReference type="InterPro" id="IPR043504">
    <property type="entry name" value="Peptidase_S1_PA_chymotrypsin"/>
</dbReference>
<evidence type="ECO:0000313" key="6">
    <source>
        <dbReference type="EMBL" id="KAF2901823.1"/>
    </source>
</evidence>
<dbReference type="InterPro" id="IPR050430">
    <property type="entry name" value="Peptidase_S1"/>
</dbReference>
<accession>A0A8K0D996</accession>
<reference evidence="6" key="1">
    <citation type="submission" date="2019-08" db="EMBL/GenBank/DDBJ databases">
        <title>The genome of the North American firefly Photinus pyralis.</title>
        <authorList>
            <consortium name="Photinus pyralis genome working group"/>
            <person name="Fallon T.R."/>
            <person name="Sander Lower S.E."/>
            <person name="Weng J.-K."/>
        </authorList>
    </citation>
    <scope>NUCLEOTIDE SEQUENCE</scope>
    <source>
        <strain evidence="6">TRF0915ILg1</strain>
        <tissue evidence="6">Whole body</tissue>
    </source>
</reference>
<keyword evidence="1" id="KW-0645">Protease</keyword>